<dbReference type="RefSeq" id="WP_030226882.1">
    <property type="nucleotide sequence ID" value="NZ_CP024985.1"/>
</dbReference>
<dbReference type="KEGG" id="slx:SLAV_01170"/>
<evidence type="ECO:0000313" key="2">
    <source>
        <dbReference type="Proteomes" id="UP000231791"/>
    </source>
</evidence>
<gene>
    <name evidence="1" type="ORF">SLAV_01170</name>
</gene>
<accession>A0A2K8P8T6</accession>
<organism evidence="1 2">
    <name type="scientific">Streptomyces lavendulae subsp. lavendulae</name>
    <dbReference type="NCBI Taxonomy" id="58340"/>
    <lineage>
        <taxon>Bacteria</taxon>
        <taxon>Bacillati</taxon>
        <taxon>Actinomycetota</taxon>
        <taxon>Actinomycetes</taxon>
        <taxon>Kitasatosporales</taxon>
        <taxon>Streptomycetaceae</taxon>
        <taxon>Streptomyces</taxon>
    </lineage>
</organism>
<name>A0A2K8P8T6_STRLA</name>
<dbReference type="EMBL" id="CP024985">
    <property type="protein sequence ID" value="ATZ22163.1"/>
    <property type="molecule type" value="Genomic_DNA"/>
</dbReference>
<proteinExistence type="predicted"/>
<evidence type="ECO:0000313" key="1">
    <source>
        <dbReference type="EMBL" id="ATZ22163.1"/>
    </source>
</evidence>
<dbReference type="AlphaFoldDB" id="A0A2K8P8T6"/>
<keyword evidence="2" id="KW-1185">Reference proteome</keyword>
<dbReference type="Proteomes" id="UP000231791">
    <property type="component" value="Chromosome"/>
</dbReference>
<sequence>MRLTAALARLGVFVVPVGELESRVPSIPSGDKAKWLTQVFEEGHHLRPNDHLKTLCTQIRTYLQNC</sequence>
<protein>
    <submittedName>
        <fullName evidence="1">Uncharacterized protein</fullName>
    </submittedName>
</protein>
<dbReference type="GeneID" id="49389061"/>
<dbReference type="OrthoDB" id="3237462at2"/>
<reference evidence="1 2" key="1">
    <citation type="submission" date="2017-11" db="EMBL/GenBank/DDBJ databases">
        <title>Complete genome sequence of Streptomyces lavendulae subsp. lavendulae CCM 3239 (formerly 'Streptomyces aureofaciens CCM 3239'), the producer of the angucycline-type antibiotic auricin.</title>
        <authorList>
            <person name="Busche T."/>
            <person name="Novakova R."/>
            <person name="Al'Dilaimi A."/>
            <person name="Homerova D."/>
            <person name="Feckova L."/>
            <person name="Rezuchova B."/>
            <person name="Mingyar E."/>
            <person name="Csolleiova D."/>
            <person name="Bekeova C."/>
            <person name="Winkler A."/>
            <person name="Sevcikova B."/>
            <person name="Kalinowski J."/>
            <person name="Kormanec J."/>
            <person name="Ruckert C."/>
        </authorList>
    </citation>
    <scope>NUCLEOTIDE SEQUENCE [LARGE SCALE GENOMIC DNA]</scope>
    <source>
        <strain evidence="1 2">CCM 3239</strain>
    </source>
</reference>